<organism evidence="9 10">
    <name type="scientific">Pararhizobium mangrovi</name>
    <dbReference type="NCBI Taxonomy" id="2590452"/>
    <lineage>
        <taxon>Bacteria</taxon>
        <taxon>Pseudomonadati</taxon>
        <taxon>Pseudomonadota</taxon>
        <taxon>Alphaproteobacteria</taxon>
        <taxon>Hyphomicrobiales</taxon>
        <taxon>Rhizobiaceae</taxon>
        <taxon>Rhizobium/Agrobacterium group</taxon>
        <taxon>Pararhizobium</taxon>
    </lineage>
</organism>
<comment type="caution">
    <text evidence="9">The sequence shown here is derived from an EMBL/GenBank/DDBJ whole genome shotgun (WGS) entry which is preliminary data.</text>
</comment>
<dbReference type="InterPro" id="IPR000917">
    <property type="entry name" value="Sulfatase_N"/>
</dbReference>
<evidence type="ECO:0000256" key="2">
    <source>
        <dbReference type="ARBA" id="ARBA00022475"/>
    </source>
</evidence>
<feature type="domain" description="Sulfatase N-terminal" evidence="8">
    <location>
        <begin position="273"/>
        <end position="542"/>
    </location>
</feature>
<dbReference type="InterPro" id="IPR017850">
    <property type="entry name" value="Alkaline_phosphatase_core_sf"/>
</dbReference>
<proteinExistence type="predicted"/>
<evidence type="ECO:0000256" key="7">
    <source>
        <dbReference type="SAM" id="Phobius"/>
    </source>
</evidence>
<dbReference type="AlphaFoldDB" id="A0A506UBD7"/>
<dbReference type="PANTHER" id="PTHR47371:SF3">
    <property type="entry name" value="PHOSPHOGLYCEROL TRANSFERASE I"/>
    <property type="match status" value="1"/>
</dbReference>
<dbReference type="Gene3D" id="3.40.720.10">
    <property type="entry name" value="Alkaline Phosphatase, subunit A"/>
    <property type="match status" value="1"/>
</dbReference>
<feature type="transmembrane region" description="Helical" evidence="7">
    <location>
        <begin position="75"/>
        <end position="91"/>
    </location>
</feature>
<feature type="transmembrane region" description="Helical" evidence="7">
    <location>
        <begin position="183"/>
        <end position="203"/>
    </location>
</feature>
<feature type="compositionally biased region" description="Polar residues" evidence="6">
    <location>
        <begin position="1"/>
        <end position="12"/>
    </location>
</feature>
<evidence type="ECO:0000313" key="9">
    <source>
        <dbReference type="EMBL" id="TPW30334.1"/>
    </source>
</evidence>
<evidence type="ECO:0000256" key="3">
    <source>
        <dbReference type="ARBA" id="ARBA00022692"/>
    </source>
</evidence>
<evidence type="ECO:0000313" key="10">
    <source>
        <dbReference type="Proteomes" id="UP000320314"/>
    </source>
</evidence>
<name>A0A506UBD7_9HYPH</name>
<keyword evidence="5 7" id="KW-0472">Membrane</keyword>
<keyword evidence="4 7" id="KW-1133">Transmembrane helix</keyword>
<keyword evidence="2" id="KW-1003">Cell membrane</keyword>
<dbReference type="PANTHER" id="PTHR47371">
    <property type="entry name" value="LIPOTEICHOIC ACID SYNTHASE"/>
    <property type="match status" value="1"/>
</dbReference>
<feature type="transmembrane region" description="Helical" evidence="7">
    <location>
        <begin position="151"/>
        <end position="171"/>
    </location>
</feature>
<comment type="subcellular location">
    <subcellularLocation>
        <location evidence="1">Cell membrane</location>
        <topology evidence="1">Multi-pass membrane protein</topology>
    </subcellularLocation>
</comment>
<dbReference type="Proteomes" id="UP000320314">
    <property type="component" value="Unassembled WGS sequence"/>
</dbReference>
<evidence type="ECO:0000256" key="5">
    <source>
        <dbReference type="ARBA" id="ARBA00023136"/>
    </source>
</evidence>
<evidence type="ECO:0000256" key="1">
    <source>
        <dbReference type="ARBA" id="ARBA00004651"/>
    </source>
</evidence>
<keyword evidence="3 7" id="KW-0812">Transmembrane</keyword>
<reference evidence="9 10" key="1">
    <citation type="submission" date="2019-06" db="EMBL/GenBank/DDBJ databases">
        <authorList>
            <person name="Li M."/>
        </authorList>
    </citation>
    <scope>NUCLEOTIDE SEQUENCE [LARGE SCALE GENOMIC DNA]</scope>
    <source>
        <strain evidence="9 10">BGMRC6574</strain>
    </source>
</reference>
<feature type="transmembrane region" description="Helical" evidence="7">
    <location>
        <begin position="32"/>
        <end position="55"/>
    </location>
</feature>
<keyword evidence="10" id="KW-1185">Reference proteome</keyword>
<gene>
    <name evidence="9" type="ORF">FJU11_04805</name>
</gene>
<dbReference type="Pfam" id="PF00884">
    <property type="entry name" value="Sulfatase"/>
    <property type="match status" value="1"/>
</dbReference>
<sequence length="659" mass="73393">MGIFSRTSNASDDGTGDRSPGNSRGGSARAGWAIGHFIGYLVCVAAVAIVYVFLVESLSRGSMSSAFAFMQDPNAGAWATVLLVGFILLALDAIFGRSFQAVCTIGPVLLILPFASLEKLHYLSDPLFPTDFLFVRQVADIGPLIVDTRPMAAIAAAVAVVLVIAIVVLLLTRWRHAFPRENWWGRAARLVIALPALFFFYSVSDYGTYSPARDRMHIIPKMWDQKANYAHNGFIMAFAINVPMSRVSAPAGYTRAAMEKMQPSAGVSVQRRPDVVMVMSESFWDPTKLPNVKLSPDPMPTIRKMQSGYMFSPEFGGMTADIEFEALTGFSNAFLPYGSIPYQQFIRRPTPSLARFFNGQGYVTRAIHPFQAWFWNRGNVYKDFDFDLFKSETNLPKLPKRGPLASDAALTDEIIKEANGVKDPFFFFIVTLQGHGPYEANRYPDETIKVNAPKISASARQSLASYAQGIKDADTAFAHLVDWAKNRDRETILVFFGDHLPPMGPVYVETGFLKQNVAPRKAPPEKMLAEHGTPLVVWSNKKGIIPTGTISPSQMPREILQTAGMTHPFYTGFLGKVRDQYRVVERQLLLKPDGKTGVQDWVEKPRFQPIIDDYRRLQYDVMFGKGYAKDRFFPAMEDVPMANPRYHRTSSADSVHSPG</sequence>
<dbReference type="InterPro" id="IPR050448">
    <property type="entry name" value="OpgB/LTA_synthase_biosynth"/>
</dbReference>
<evidence type="ECO:0000259" key="8">
    <source>
        <dbReference type="Pfam" id="PF00884"/>
    </source>
</evidence>
<evidence type="ECO:0000256" key="4">
    <source>
        <dbReference type="ARBA" id="ARBA00022989"/>
    </source>
</evidence>
<protein>
    <submittedName>
        <fullName evidence="9">LTA synthase family protein</fullName>
    </submittedName>
</protein>
<feature type="transmembrane region" description="Helical" evidence="7">
    <location>
        <begin position="98"/>
        <end position="117"/>
    </location>
</feature>
<accession>A0A506UBD7</accession>
<dbReference type="EMBL" id="VHLH01000006">
    <property type="protein sequence ID" value="TPW30334.1"/>
    <property type="molecule type" value="Genomic_DNA"/>
</dbReference>
<dbReference type="CDD" id="cd16015">
    <property type="entry name" value="LTA_synthase"/>
    <property type="match status" value="1"/>
</dbReference>
<dbReference type="GO" id="GO:0005886">
    <property type="term" value="C:plasma membrane"/>
    <property type="evidence" value="ECO:0007669"/>
    <property type="project" value="UniProtKB-SubCell"/>
</dbReference>
<dbReference type="RefSeq" id="WP_141165896.1">
    <property type="nucleotide sequence ID" value="NZ_VHLH01000006.1"/>
</dbReference>
<feature type="region of interest" description="Disordered" evidence="6">
    <location>
        <begin position="1"/>
        <end position="24"/>
    </location>
</feature>
<dbReference type="SUPFAM" id="SSF53649">
    <property type="entry name" value="Alkaline phosphatase-like"/>
    <property type="match status" value="1"/>
</dbReference>
<dbReference type="OrthoDB" id="5363296at2"/>
<evidence type="ECO:0000256" key="6">
    <source>
        <dbReference type="SAM" id="MobiDB-lite"/>
    </source>
</evidence>